<keyword evidence="6" id="KW-0547">Nucleotide-binding</keyword>
<comment type="subcellular location">
    <subcellularLocation>
        <location evidence="1">Cell membrane</location>
        <topology evidence="1">Lipid-anchor</topology>
        <orientation evidence="1">Cytoplasmic side</orientation>
    </subcellularLocation>
</comment>
<dbReference type="EC" id="3.6.5.2" evidence="3"/>
<evidence type="ECO:0000256" key="12">
    <source>
        <dbReference type="ARBA" id="ARBA00048098"/>
    </source>
</evidence>
<dbReference type="AlphaFoldDB" id="A0A0J9X7G9"/>
<keyword evidence="4" id="KW-1003">Cell membrane</keyword>
<dbReference type="PROSITE" id="PS51419">
    <property type="entry name" value="RAB"/>
    <property type="match status" value="1"/>
</dbReference>
<dbReference type="OrthoDB" id="5976022at2759"/>
<name>A0A0J9X7G9_GEOCN</name>
<dbReference type="STRING" id="1173061.A0A0J9X7G9"/>
<evidence type="ECO:0000313" key="16">
    <source>
        <dbReference type="Proteomes" id="UP000242525"/>
    </source>
</evidence>
<organism evidence="15 16">
    <name type="scientific">Geotrichum candidum</name>
    <name type="common">Oospora lactis</name>
    <name type="synonym">Dipodascus geotrichum</name>
    <dbReference type="NCBI Taxonomy" id="1173061"/>
    <lineage>
        <taxon>Eukaryota</taxon>
        <taxon>Fungi</taxon>
        <taxon>Dikarya</taxon>
        <taxon>Ascomycota</taxon>
        <taxon>Saccharomycotina</taxon>
        <taxon>Dipodascomycetes</taxon>
        <taxon>Dipodascales</taxon>
        <taxon>Dipodascaceae</taxon>
        <taxon>Geotrichum</taxon>
    </lineage>
</organism>
<evidence type="ECO:0000256" key="13">
    <source>
        <dbReference type="ARBA" id="ARBA00072720"/>
    </source>
</evidence>
<comment type="catalytic activity">
    <reaction evidence="12">
        <text>GTP + H2O = GDP + phosphate + H(+)</text>
        <dbReference type="Rhea" id="RHEA:19669"/>
        <dbReference type="ChEBI" id="CHEBI:15377"/>
        <dbReference type="ChEBI" id="CHEBI:15378"/>
        <dbReference type="ChEBI" id="CHEBI:37565"/>
        <dbReference type="ChEBI" id="CHEBI:43474"/>
        <dbReference type="ChEBI" id="CHEBI:58189"/>
        <dbReference type="EC" id="3.6.5.2"/>
    </reaction>
</comment>
<dbReference type="GO" id="GO:0007165">
    <property type="term" value="P:signal transduction"/>
    <property type="evidence" value="ECO:0007669"/>
    <property type="project" value="InterPro"/>
</dbReference>
<evidence type="ECO:0000256" key="5">
    <source>
        <dbReference type="ARBA" id="ARBA00022481"/>
    </source>
</evidence>
<evidence type="ECO:0000256" key="8">
    <source>
        <dbReference type="ARBA" id="ARBA00023134"/>
    </source>
</evidence>
<keyword evidence="7" id="KW-0378">Hydrolase</keyword>
<keyword evidence="16" id="KW-1185">Reference proteome</keyword>
<accession>A0A0J9X7G9</accession>
<evidence type="ECO:0000256" key="7">
    <source>
        <dbReference type="ARBA" id="ARBA00022801"/>
    </source>
</evidence>
<keyword evidence="8" id="KW-0342">GTP-binding</keyword>
<dbReference type="InterPro" id="IPR005225">
    <property type="entry name" value="Small_GTP-bd"/>
</dbReference>
<evidence type="ECO:0000256" key="10">
    <source>
        <dbReference type="ARBA" id="ARBA00023288"/>
    </source>
</evidence>
<dbReference type="GO" id="GO:0005886">
    <property type="term" value="C:plasma membrane"/>
    <property type="evidence" value="ECO:0007669"/>
    <property type="project" value="UniProtKB-SubCell"/>
</dbReference>
<dbReference type="SMART" id="SM00174">
    <property type="entry name" value="RHO"/>
    <property type="match status" value="1"/>
</dbReference>
<dbReference type="Pfam" id="PF00071">
    <property type="entry name" value="Ras"/>
    <property type="match status" value="1"/>
</dbReference>
<dbReference type="CDD" id="cd04177">
    <property type="entry name" value="RSR1"/>
    <property type="match status" value="1"/>
</dbReference>
<keyword evidence="9" id="KW-0472">Membrane</keyword>
<protein>
    <recommendedName>
        <fullName evidence="13">Ras-related protein RSR1</fullName>
        <ecNumber evidence="3">3.6.5.2</ecNumber>
    </recommendedName>
</protein>
<evidence type="ECO:0000256" key="14">
    <source>
        <dbReference type="SAM" id="MobiDB-lite"/>
    </source>
</evidence>
<dbReference type="PRINTS" id="PR00449">
    <property type="entry name" value="RASTRNSFRMNG"/>
</dbReference>
<evidence type="ECO:0000256" key="6">
    <source>
        <dbReference type="ARBA" id="ARBA00022741"/>
    </source>
</evidence>
<reference evidence="15" key="1">
    <citation type="submission" date="2014-03" db="EMBL/GenBank/DDBJ databases">
        <authorList>
            <person name="Casaregola S."/>
        </authorList>
    </citation>
    <scope>NUCLEOTIDE SEQUENCE [LARGE SCALE GENOMIC DNA]</scope>
    <source>
        <strain evidence="15">CLIB 918</strain>
    </source>
</reference>
<evidence type="ECO:0000256" key="2">
    <source>
        <dbReference type="ARBA" id="ARBA00008344"/>
    </source>
</evidence>
<dbReference type="Proteomes" id="UP000242525">
    <property type="component" value="Unassembled WGS sequence"/>
</dbReference>
<dbReference type="GO" id="GO:0003925">
    <property type="term" value="F:G protein activity"/>
    <property type="evidence" value="ECO:0007669"/>
    <property type="project" value="UniProtKB-EC"/>
</dbReference>
<dbReference type="PROSITE" id="PS51421">
    <property type="entry name" value="RAS"/>
    <property type="match status" value="1"/>
</dbReference>
<dbReference type="SMART" id="SM00175">
    <property type="entry name" value="RAB"/>
    <property type="match status" value="1"/>
</dbReference>
<sequence length="312" mass="35195">MRDYKIVVLGAGGVGKSSITVQFVQNIYLESYDPTIEDSYRKVCEIDHRPCTLEILDTAGVEQFTAMRELYIKNGQGFILVYSVTDESSLQELMELREQVIRIKDNENVPMVLVANKADLVSQREVTPDFGVRVANQWGKTPFYETSAKFCSNIDEVFTDLVRQIMRRDSAFGVGALSLKGGVHSTSGSIDDTNYIYSQHQKRVSNASSQSSITQQASQTSLFKLKQRQPSRDNLPRYQQPLSPQQQSQLQIMENNQNFLSLDPTIPNESEQHIQKKSSRAFLKSPHASKSMPALRKKKLSGQAKDKDCIIC</sequence>
<evidence type="ECO:0000256" key="11">
    <source>
        <dbReference type="ARBA" id="ARBA00023289"/>
    </source>
</evidence>
<feature type="compositionally biased region" description="Low complexity" evidence="14">
    <location>
        <begin position="239"/>
        <end position="249"/>
    </location>
</feature>
<evidence type="ECO:0000256" key="4">
    <source>
        <dbReference type="ARBA" id="ARBA00022475"/>
    </source>
</evidence>
<dbReference type="GO" id="GO:0005525">
    <property type="term" value="F:GTP binding"/>
    <property type="evidence" value="ECO:0007669"/>
    <property type="project" value="UniProtKB-KW"/>
</dbReference>
<dbReference type="Gene3D" id="3.40.50.300">
    <property type="entry name" value="P-loop containing nucleotide triphosphate hydrolases"/>
    <property type="match status" value="1"/>
</dbReference>
<evidence type="ECO:0000313" key="15">
    <source>
        <dbReference type="EMBL" id="CDO53098.1"/>
    </source>
</evidence>
<dbReference type="FunFam" id="3.40.50.300:FF:000631">
    <property type="entry name" value="Ras small monomeric GTPase"/>
    <property type="match status" value="1"/>
</dbReference>
<evidence type="ECO:0000256" key="3">
    <source>
        <dbReference type="ARBA" id="ARBA00011984"/>
    </source>
</evidence>
<dbReference type="GO" id="GO:2000114">
    <property type="term" value="P:regulation of establishment of cell polarity"/>
    <property type="evidence" value="ECO:0007669"/>
    <property type="project" value="UniProtKB-ARBA"/>
</dbReference>
<feature type="region of interest" description="Disordered" evidence="14">
    <location>
        <begin position="227"/>
        <end position="249"/>
    </location>
</feature>
<dbReference type="InterPro" id="IPR027417">
    <property type="entry name" value="P-loop_NTPase"/>
</dbReference>
<dbReference type="EMBL" id="CCBN010000004">
    <property type="protein sequence ID" value="CDO53098.1"/>
    <property type="molecule type" value="Genomic_DNA"/>
</dbReference>
<comment type="caution">
    <text evidence="15">The sequence shown here is derived from an EMBL/GenBank/DDBJ whole genome shotgun (WGS) entry which is preliminary data.</text>
</comment>
<dbReference type="InterPro" id="IPR001806">
    <property type="entry name" value="Small_GTPase"/>
</dbReference>
<keyword evidence="10" id="KW-0449">Lipoprotein</keyword>
<dbReference type="PANTHER" id="PTHR24070">
    <property type="entry name" value="RAS, DI-RAS, AND RHEB FAMILY MEMBERS OF SMALL GTPASE SUPERFAMILY"/>
    <property type="match status" value="1"/>
</dbReference>
<keyword evidence="5" id="KW-0488">Methylation</keyword>
<dbReference type="NCBIfam" id="TIGR00231">
    <property type="entry name" value="small_GTP"/>
    <property type="match status" value="1"/>
</dbReference>
<evidence type="ECO:0000256" key="1">
    <source>
        <dbReference type="ARBA" id="ARBA00004342"/>
    </source>
</evidence>
<gene>
    <name evidence="15" type="ORF">BN980_GECA04s04322g</name>
</gene>
<dbReference type="SUPFAM" id="SSF52540">
    <property type="entry name" value="P-loop containing nucleoside triphosphate hydrolases"/>
    <property type="match status" value="1"/>
</dbReference>
<dbReference type="SMART" id="SM00173">
    <property type="entry name" value="RAS"/>
    <property type="match status" value="1"/>
</dbReference>
<dbReference type="PROSITE" id="PS51420">
    <property type="entry name" value="RHO"/>
    <property type="match status" value="1"/>
</dbReference>
<keyword evidence="11" id="KW-0636">Prenylation</keyword>
<proteinExistence type="inferred from homology"/>
<comment type="similarity">
    <text evidence="2">Belongs to the small GTPase superfamily. Ras family.</text>
</comment>
<dbReference type="InterPro" id="IPR041841">
    <property type="entry name" value="Rsr1"/>
</dbReference>
<dbReference type="InterPro" id="IPR020849">
    <property type="entry name" value="Small_GTPase_Ras-type"/>
</dbReference>
<evidence type="ECO:0000256" key="9">
    <source>
        <dbReference type="ARBA" id="ARBA00023136"/>
    </source>
</evidence>